<keyword evidence="3" id="KW-1185">Reference proteome</keyword>
<protein>
    <submittedName>
        <fullName evidence="2">Uncharacterized protein</fullName>
    </submittedName>
</protein>
<proteinExistence type="predicted"/>
<name>A0A3S1BDD7_ELYCH</name>
<dbReference type="AlphaFoldDB" id="A0A3S1BDD7"/>
<keyword evidence="1" id="KW-0812">Transmembrane</keyword>
<evidence type="ECO:0000256" key="1">
    <source>
        <dbReference type="SAM" id="Phobius"/>
    </source>
</evidence>
<dbReference type="Proteomes" id="UP000271974">
    <property type="component" value="Unassembled WGS sequence"/>
</dbReference>
<evidence type="ECO:0000313" key="3">
    <source>
        <dbReference type="Proteomes" id="UP000271974"/>
    </source>
</evidence>
<gene>
    <name evidence="2" type="ORF">EGW08_014130</name>
</gene>
<dbReference type="EMBL" id="RQTK01000532">
    <property type="protein sequence ID" value="RUS78122.1"/>
    <property type="molecule type" value="Genomic_DNA"/>
</dbReference>
<feature type="transmembrane region" description="Helical" evidence="1">
    <location>
        <begin position="23"/>
        <end position="42"/>
    </location>
</feature>
<accession>A0A3S1BDD7</accession>
<feature type="non-terminal residue" evidence="2">
    <location>
        <position position="264"/>
    </location>
</feature>
<keyword evidence="1" id="KW-0472">Membrane</keyword>
<evidence type="ECO:0000313" key="2">
    <source>
        <dbReference type="EMBL" id="RUS78122.1"/>
    </source>
</evidence>
<dbReference type="STRING" id="188477.A0A3S1BDD7"/>
<sequence>MGKLQQLGLLLWKNYKLKIRSPWMLLLETAIPLVMMAILMGIRSKIATDKKDKVIASKPVYLWYIQTIWQDTLMLGFTPNTEATQRVMDTVLKKINQKSTAPNEVFGYDTEQDALDHIRATESPFLSGVVVFSSPHEAIQGANLPKQVKFVIRPLPKISLRKSSYKGVNISPQLLVPARLDGCGAGESVHLLQFLLAQSITEYWATQLGKAPDKLTWLPFIQCMSYIKRMEAIKFAQHFADITAMSFFFSVIFFTKQIVDERTL</sequence>
<feature type="transmembrane region" description="Helical" evidence="1">
    <location>
        <begin position="239"/>
        <end position="259"/>
    </location>
</feature>
<organism evidence="2 3">
    <name type="scientific">Elysia chlorotica</name>
    <name type="common">Eastern emerald elysia</name>
    <name type="synonym">Sea slug</name>
    <dbReference type="NCBI Taxonomy" id="188477"/>
    <lineage>
        <taxon>Eukaryota</taxon>
        <taxon>Metazoa</taxon>
        <taxon>Spiralia</taxon>
        <taxon>Lophotrochozoa</taxon>
        <taxon>Mollusca</taxon>
        <taxon>Gastropoda</taxon>
        <taxon>Heterobranchia</taxon>
        <taxon>Euthyneura</taxon>
        <taxon>Panpulmonata</taxon>
        <taxon>Sacoglossa</taxon>
        <taxon>Placobranchoidea</taxon>
        <taxon>Plakobranchidae</taxon>
        <taxon>Elysia</taxon>
    </lineage>
</organism>
<keyword evidence="1" id="KW-1133">Transmembrane helix</keyword>
<reference evidence="2 3" key="1">
    <citation type="submission" date="2019-01" db="EMBL/GenBank/DDBJ databases">
        <title>A draft genome assembly of the solar-powered sea slug Elysia chlorotica.</title>
        <authorList>
            <person name="Cai H."/>
            <person name="Li Q."/>
            <person name="Fang X."/>
            <person name="Li J."/>
            <person name="Curtis N.E."/>
            <person name="Altenburger A."/>
            <person name="Shibata T."/>
            <person name="Feng M."/>
            <person name="Maeda T."/>
            <person name="Schwartz J.A."/>
            <person name="Shigenobu S."/>
            <person name="Lundholm N."/>
            <person name="Nishiyama T."/>
            <person name="Yang H."/>
            <person name="Hasebe M."/>
            <person name="Li S."/>
            <person name="Pierce S.K."/>
            <person name="Wang J."/>
        </authorList>
    </citation>
    <scope>NUCLEOTIDE SEQUENCE [LARGE SCALE GENOMIC DNA]</scope>
    <source>
        <strain evidence="2">EC2010</strain>
        <tissue evidence="2">Whole organism of an adult</tissue>
    </source>
</reference>
<comment type="caution">
    <text evidence="2">The sequence shown here is derived from an EMBL/GenBank/DDBJ whole genome shotgun (WGS) entry which is preliminary data.</text>
</comment>